<name>A0A9N9N8P8_9GLOM</name>
<dbReference type="Proteomes" id="UP000789342">
    <property type="component" value="Unassembled WGS sequence"/>
</dbReference>
<dbReference type="AlphaFoldDB" id="A0A9N9N8P8"/>
<evidence type="ECO:0000313" key="1">
    <source>
        <dbReference type="EMBL" id="CAG8714211.1"/>
    </source>
</evidence>
<sequence>DDKTVASIRVLSVWLAEEGSLEKEVVTVIPFLIDMCHRCHSEVNLIRMLTPAFLNLTSQDQPRSTFSSHGGHQLMVNYLIEFWQHIENKNEITNAMVDNLLGPFQVLLNIMVSEKEDFVVKNEEELLSVINTGHQILRILGPKLKSEGYPSSQRNQSILLANTLLLCLLIISRISRSSDLIEKEILIGIKNTATTYYEDQNDLTLQDDSQEQIKEVIFLGQQVLNSTLHHV</sequence>
<dbReference type="OrthoDB" id="8962942at2759"/>
<dbReference type="PANTHER" id="PTHR13109:SF7">
    <property type="entry name" value="NEUROCHONDRIN"/>
    <property type="match status" value="1"/>
</dbReference>
<dbReference type="EMBL" id="CAJVPV010020295">
    <property type="protein sequence ID" value="CAG8714211.1"/>
    <property type="molecule type" value="Genomic_DNA"/>
</dbReference>
<evidence type="ECO:0000313" key="2">
    <source>
        <dbReference type="Proteomes" id="UP000789342"/>
    </source>
</evidence>
<dbReference type="InterPro" id="IPR008709">
    <property type="entry name" value="Neurochondrin"/>
</dbReference>
<keyword evidence="2" id="KW-1185">Reference proteome</keyword>
<accession>A0A9N9N8P8</accession>
<dbReference type="Pfam" id="PF05536">
    <property type="entry name" value="Neurochondrin"/>
    <property type="match status" value="1"/>
</dbReference>
<protein>
    <submittedName>
        <fullName evidence="1">6644_t:CDS:1</fullName>
    </submittedName>
</protein>
<comment type="caution">
    <text evidence="1">The sequence shown here is derived from an EMBL/GenBank/DDBJ whole genome shotgun (WGS) entry which is preliminary data.</text>
</comment>
<proteinExistence type="predicted"/>
<reference evidence="1" key="1">
    <citation type="submission" date="2021-06" db="EMBL/GenBank/DDBJ databases">
        <authorList>
            <person name="Kallberg Y."/>
            <person name="Tangrot J."/>
            <person name="Rosling A."/>
        </authorList>
    </citation>
    <scope>NUCLEOTIDE SEQUENCE</scope>
    <source>
        <strain evidence="1">CL551</strain>
    </source>
</reference>
<organism evidence="1 2">
    <name type="scientific">Acaulospora morrowiae</name>
    <dbReference type="NCBI Taxonomy" id="94023"/>
    <lineage>
        <taxon>Eukaryota</taxon>
        <taxon>Fungi</taxon>
        <taxon>Fungi incertae sedis</taxon>
        <taxon>Mucoromycota</taxon>
        <taxon>Glomeromycotina</taxon>
        <taxon>Glomeromycetes</taxon>
        <taxon>Diversisporales</taxon>
        <taxon>Acaulosporaceae</taxon>
        <taxon>Acaulospora</taxon>
    </lineage>
</organism>
<gene>
    <name evidence="1" type="ORF">AMORRO_LOCUS12891</name>
</gene>
<dbReference type="PANTHER" id="PTHR13109">
    <property type="entry name" value="NEUROCHONDRIN"/>
    <property type="match status" value="1"/>
</dbReference>
<feature type="non-terminal residue" evidence="1">
    <location>
        <position position="1"/>
    </location>
</feature>